<dbReference type="PROSITE" id="PS51420">
    <property type="entry name" value="RHO"/>
    <property type="match status" value="1"/>
</dbReference>
<evidence type="ECO:0000256" key="11">
    <source>
        <dbReference type="ARBA" id="ARBA00023329"/>
    </source>
</evidence>
<keyword evidence="6" id="KW-0072">Autophagy</keyword>
<evidence type="ECO:0000313" key="14">
    <source>
        <dbReference type="Proteomes" id="UP001186944"/>
    </source>
</evidence>
<dbReference type="SUPFAM" id="SSF52540">
    <property type="entry name" value="P-loop containing nucleoside triphosphate hydrolases"/>
    <property type="match status" value="1"/>
</dbReference>
<comment type="similarity">
    <text evidence="2">Belongs to the small GTPase superfamily. Rab family.</text>
</comment>
<accession>A0AA89C809</accession>
<dbReference type="InterPro" id="IPR050209">
    <property type="entry name" value="Rab_GTPases_membrane_traffic"/>
</dbReference>
<dbReference type="Pfam" id="PF00071">
    <property type="entry name" value="Ras"/>
    <property type="match status" value="1"/>
</dbReference>
<dbReference type="FunFam" id="3.40.50.300:FF:000358">
    <property type="entry name" value="RAB39B, member RAS oncogene family"/>
    <property type="match status" value="1"/>
</dbReference>
<evidence type="ECO:0000256" key="1">
    <source>
        <dbReference type="ARBA" id="ARBA00004342"/>
    </source>
</evidence>
<evidence type="ECO:0000256" key="8">
    <source>
        <dbReference type="ARBA" id="ARBA00023136"/>
    </source>
</evidence>
<dbReference type="GO" id="GO:0003924">
    <property type="term" value="F:GTPase activity"/>
    <property type="evidence" value="ECO:0007669"/>
    <property type="project" value="InterPro"/>
</dbReference>
<keyword evidence="5" id="KW-0547">Nucleotide-binding</keyword>
<gene>
    <name evidence="13" type="ORF">FSP39_023008</name>
</gene>
<evidence type="ECO:0000256" key="4">
    <source>
        <dbReference type="ARBA" id="ARBA00022481"/>
    </source>
</evidence>
<dbReference type="SMART" id="SM00176">
    <property type="entry name" value="RAN"/>
    <property type="match status" value="1"/>
</dbReference>
<keyword evidence="14" id="KW-1185">Reference proteome</keyword>
<keyword evidence="4" id="KW-0488">Methylation</keyword>
<keyword evidence="3" id="KW-1003">Cell membrane</keyword>
<evidence type="ECO:0000313" key="13">
    <source>
        <dbReference type="EMBL" id="KAK3098775.1"/>
    </source>
</evidence>
<name>A0AA89C809_PINIB</name>
<comment type="caution">
    <text evidence="13">The sequence shown here is derived from an EMBL/GenBank/DDBJ whole genome shotgun (WGS) entry which is preliminary data.</text>
</comment>
<dbReference type="SMART" id="SM00175">
    <property type="entry name" value="RAB"/>
    <property type="match status" value="1"/>
</dbReference>
<keyword evidence="11" id="KW-0968">Cytoplasmic vesicle</keyword>
<dbReference type="EMBL" id="VSWD01000007">
    <property type="protein sequence ID" value="KAK3098775.1"/>
    <property type="molecule type" value="Genomic_DNA"/>
</dbReference>
<dbReference type="PRINTS" id="PR00449">
    <property type="entry name" value="RASTRNSFRMNG"/>
</dbReference>
<evidence type="ECO:0000256" key="12">
    <source>
        <dbReference type="ARBA" id="ARBA00025701"/>
    </source>
</evidence>
<keyword evidence="9" id="KW-0449">Lipoprotein</keyword>
<dbReference type="GO" id="GO:0006914">
    <property type="term" value="P:autophagy"/>
    <property type="evidence" value="ECO:0007669"/>
    <property type="project" value="UniProtKB-KW"/>
</dbReference>
<evidence type="ECO:0000256" key="7">
    <source>
        <dbReference type="ARBA" id="ARBA00023134"/>
    </source>
</evidence>
<evidence type="ECO:0000256" key="10">
    <source>
        <dbReference type="ARBA" id="ARBA00023289"/>
    </source>
</evidence>
<keyword evidence="10" id="KW-0636">Prenylation</keyword>
<sequence>MVEPIFDYQFRLILIGDSTVGKSSLLKYFTDGKFSDTCDPTVGVDFHARLIEVKSGVRVKLQLWDTAGQERFRSITRSYYRNSVGALIVYDITKRRSFENITGWLEESRSHIEPHRVSYVIVGHKADMEEERQVTTREGRMFAEANGLKFIETSAKTGQNVEEAFQLLAKEIHNLLEAGKIKVEEDWDGVKNGFARPSREPFQVAEGEQESGGCC</sequence>
<dbReference type="PANTHER" id="PTHR47979">
    <property type="entry name" value="DRAB11-RELATED"/>
    <property type="match status" value="1"/>
</dbReference>
<comment type="subcellular location">
    <subcellularLocation>
        <location evidence="1">Cell membrane</location>
        <topology evidence="1">Lipid-anchor</topology>
        <orientation evidence="1">Cytoplasmic side</orientation>
    </subcellularLocation>
    <subcellularLocation>
        <location evidence="12">Cytoplasmic vesicle membrane</location>
        <topology evidence="12">Lipid-anchor</topology>
        <orientation evidence="12">Cytoplasmic side</orientation>
    </subcellularLocation>
</comment>
<dbReference type="InterPro" id="IPR001806">
    <property type="entry name" value="Small_GTPase"/>
</dbReference>
<evidence type="ECO:0000256" key="9">
    <source>
        <dbReference type="ARBA" id="ARBA00023288"/>
    </source>
</evidence>
<evidence type="ECO:0000256" key="6">
    <source>
        <dbReference type="ARBA" id="ARBA00023006"/>
    </source>
</evidence>
<dbReference type="NCBIfam" id="TIGR00231">
    <property type="entry name" value="small_GTP"/>
    <property type="match status" value="1"/>
</dbReference>
<proteinExistence type="inferred from homology"/>
<dbReference type="Proteomes" id="UP001186944">
    <property type="component" value="Unassembled WGS sequence"/>
</dbReference>
<evidence type="ECO:0000256" key="2">
    <source>
        <dbReference type="ARBA" id="ARBA00006270"/>
    </source>
</evidence>
<protein>
    <recommendedName>
        <fullName evidence="15">Ras-related protein Rab-39B</fullName>
    </recommendedName>
</protein>
<dbReference type="GO" id="GO:0030659">
    <property type="term" value="C:cytoplasmic vesicle membrane"/>
    <property type="evidence" value="ECO:0007669"/>
    <property type="project" value="UniProtKB-SubCell"/>
</dbReference>
<dbReference type="PROSITE" id="PS51421">
    <property type="entry name" value="RAS"/>
    <property type="match status" value="1"/>
</dbReference>
<reference evidence="13" key="1">
    <citation type="submission" date="2019-08" db="EMBL/GenBank/DDBJ databases">
        <title>The improved chromosome-level genome for the pearl oyster Pinctada fucata martensii using PacBio sequencing and Hi-C.</title>
        <authorList>
            <person name="Zheng Z."/>
        </authorList>
    </citation>
    <scope>NUCLEOTIDE SEQUENCE</scope>
    <source>
        <strain evidence="13">ZZ-2019</strain>
        <tissue evidence="13">Adductor muscle</tissue>
    </source>
</reference>
<dbReference type="InterPro" id="IPR005225">
    <property type="entry name" value="Small_GTP-bd"/>
</dbReference>
<dbReference type="GO" id="GO:0005886">
    <property type="term" value="C:plasma membrane"/>
    <property type="evidence" value="ECO:0007669"/>
    <property type="project" value="UniProtKB-SubCell"/>
</dbReference>
<dbReference type="GO" id="GO:0005525">
    <property type="term" value="F:GTP binding"/>
    <property type="evidence" value="ECO:0007669"/>
    <property type="project" value="UniProtKB-KW"/>
</dbReference>
<dbReference type="InterPro" id="IPR027417">
    <property type="entry name" value="P-loop_NTPase"/>
</dbReference>
<evidence type="ECO:0000256" key="3">
    <source>
        <dbReference type="ARBA" id="ARBA00022475"/>
    </source>
</evidence>
<dbReference type="PROSITE" id="PS51419">
    <property type="entry name" value="RAB"/>
    <property type="match status" value="1"/>
</dbReference>
<organism evidence="13 14">
    <name type="scientific">Pinctada imbricata</name>
    <name type="common">Atlantic pearl-oyster</name>
    <name type="synonym">Pinctada martensii</name>
    <dbReference type="NCBI Taxonomy" id="66713"/>
    <lineage>
        <taxon>Eukaryota</taxon>
        <taxon>Metazoa</taxon>
        <taxon>Spiralia</taxon>
        <taxon>Lophotrochozoa</taxon>
        <taxon>Mollusca</taxon>
        <taxon>Bivalvia</taxon>
        <taxon>Autobranchia</taxon>
        <taxon>Pteriomorphia</taxon>
        <taxon>Pterioida</taxon>
        <taxon>Pterioidea</taxon>
        <taxon>Pteriidae</taxon>
        <taxon>Pinctada</taxon>
    </lineage>
</organism>
<evidence type="ECO:0008006" key="15">
    <source>
        <dbReference type="Google" id="ProtNLM"/>
    </source>
</evidence>
<keyword evidence="7" id="KW-0342">GTP-binding</keyword>
<dbReference type="AlphaFoldDB" id="A0AA89C809"/>
<dbReference type="SMART" id="SM00174">
    <property type="entry name" value="RHO"/>
    <property type="match status" value="1"/>
</dbReference>
<dbReference type="SMART" id="SM00177">
    <property type="entry name" value="ARF"/>
    <property type="match status" value="1"/>
</dbReference>
<dbReference type="SMART" id="SM00173">
    <property type="entry name" value="RAS"/>
    <property type="match status" value="1"/>
</dbReference>
<dbReference type="Gene3D" id="3.40.50.300">
    <property type="entry name" value="P-loop containing nucleotide triphosphate hydrolases"/>
    <property type="match status" value="1"/>
</dbReference>
<evidence type="ECO:0000256" key="5">
    <source>
        <dbReference type="ARBA" id="ARBA00022741"/>
    </source>
</evidence>
<keyword evidence="8" id="KW-0472">Membrane</keyword>